<dbReference type="EMBL" id="CP032157">
    <property type="protein sequence ID" value="AXY78327.1"/>
    <property type="molecule type" value="Genomic_DNA"/>
</dbReference>
<keyword evidence="4" id="KW-1185">Reference proteome</keyword>
<dbReference type="KEGG" id="pseg:D3H65_31955"/>
<evidence type="ECO:0000313" key="4">
    <source>
        <dbReference type="Proteomes" id="UP000263900"/>
    </source>
</evidence>
<dbReference type="RefSeq" id="WP_119054199.1">
    <property type="nucleotide sequence ID" value="NZ_CP032157.1"/>
</dbReference>
<dbReference type="PANTHER" id="PTHR33546:SF1">
    <property type="entry name" value="LARGE, MULTIFUNCTIONAL SECRETED PROTEIN"/>
    <property type="match status" value="1"/>
</dbReference>
<keyword evidence="1" id="KW-0732">Signal</keyword>
<evidence type="ECO:0000313" key="3">
    <source>
        <dbReference type="EMBL" id="AXY78327.1"/>
    </source>
</evidence>
<feature type="chain" id="PRO_5017577048" evidence="1">
    <location>
        <begin position="21"/>
        <end position="429"/>
    </location>
</feature>
<gene>
    <name evidence="3" type="ORF">D3H65_31955</name>
</gene>
<name>A0A3B7MWK4_9BACT</name>
<dbReference type="SUPFAM" id="SSF50952">
    <property type="entry name" value="Soluble quinoprotein glucose dehydrogenase"/>
    <property type="match status" value="1"/>
</dbReference>
<evidence type="ECO:0000256" key="1">
    <source>
        <dbReference type="SAM" id="SignalP"/>
    </source>
</evidence>
<feature type="signal peptide" evidence="1">
    <location>
        <begin position="1"/>
        <end position="20"/>
    </location>
</feature>
<accession>A0A3B7MWK4</accession>
<dbReference type="InterPro" id="IPR054539">
    <property type="entry name" value="Beta-prop_PDH"/>
</dbReference>
<reference evidence="3 4" key="1">
    <citation type="submission" date="2018-09" db="EMBL/GenBank/DDBJ databases">
        <title>Genome sequencing of strain 6GH32-13.</title>
        <authorList>
            <person name="Weon H.-Y."/>
            <person name="Heo J."/>
            <person name="Kwon S.-W."/>
        </authorList>
    </citation>
    <scope>NUCLEOTIDE SEQUENCE [LARGE SCALE GENOMIC DNA]</scope>
    <source>
        <strain evidence="3 4">5GH32-13</strain>
    </source>
</reference>
<dbReference type="InterPro" id="IPR011042">
    <property type="entry name" value="6-blade_b-propeller_TolB-like"/>
</dbReference>
<organism evidence="3 4">
    <name type="scientific">Paraflavitalea soli</name>
    <dbReference type="NCBI Taxonomy" id="2315862"/>
    <lineage>
        <taxon>Bacteria</taxon>
        <taxon>Pseudomonadati</taxon>
        <taxon>Bacteroidota</taxon>
        <taxon>Chitinophagia</taxon>
        <taxon>Chitinophagales</taxon>
        <taxon>Chitinophagaceae</taxon>
        <taxon>Paraflavitalea</taxon>
    </lineage>
</organism>
<dbReference type="OrthoDB" id="9811395at2"/>
<proteinExistence type="predicted"/>
<sequence length="429" mass="47813">MKWISKVLPLILLAASAAYGNDTTHVKPRLRKAAPVEENGGITLPAGFKAVVVADSVGRARHIVTAANGDLYVMLFRIKDGHGILRLRDTNNDGIADQTTAFGNYAGTGITIKDGYLYASSNKEVFRYKLNEKQEVINPEQPEKIVTGLIDRNTHNTKSLVLDNVGNIYVNIGAPSNACQLEDRKKGSPSPYPCPLLDSVGGVWQFKADKLNQSYPEGIRYATGIRNIMGLDWNQTTNSLFAMQHGRDNLNSLFPEMYNEDESAELPAEELFQINKGDDFGWPYCYFDWYQNKKVLAPEYGGDKKKEGLCADKKKPVYAFPGHWAPNALMFYTGNQFPEKYRNGAFVAFHGSWNRAPKPQAGYFVVFLPFKDGKPNGEYEIFADGFAGASREPAKSRFRPCGLAQGPDGSLYISDDKKGRLWKVTYTKK</sequence>
<dbReference type="PANTHER" id="PTHR33546">
    <property type="entry name" value="LARGE, MULTIFUNCTIONAL SECRETED PROTEIN-RELATED"/>
    <property type="match status" value="1"/>
</dbReference>
<dbReference type="Proteomes" id="UP000263900">
    <property type="component" value="Chromosome"/>
</dbReference>
<dbReference type="AlphaFoldDB" id="A0A3B7MWK4"/>
<feature type="domain" description="Pyrroloquinoline quinone-dependent pyranose dehydrogenase beta-propeller" evidence="2">
    <location>
        <begin position="44"/>
        <end position="425"/>
    </location>
</feature>
<protein>
    <submittedName>
        <fullName evidence="3">Sorbosone dehydrogenase</fullName>
    </submittedName>
</protein>
<dbReference type="Gene3D" id="2.120.10.30">
    <property type="entry name" value="TolB, C-terminal domain"/>
    <property type="match status" value="1"/>
</dbReference>
<dbReference type="Pfam" id="PF22807">
    <property type="entry name" value="TrAA12"/>
    <property type="match status" value="1"/>
</dbReference>
<dbReference type="InterPro" id="IPR011041">
    <property type="entry name" value="Quinoprot_gluc/sorb_DH_b-prop"/>
</dbReference>
<evidence type="ECO:0000259" key="2">
    <source>
        <dbReference type="Pfam" id="PF22807"/>
    </source>
</evidence>